<evidence type="ECO:0000313" key="4">
    <source>
        <dbReference type="Proteomes" id="UP001161406"/>
    </source>
</evidence>
<reference evidence="3" key="1">
    <citation type="journal article" date="2014" name="Int. J. Syst. Evol. Microbiol.">
        <title>Complete genome of a new Firmicutes species belonging to the dominant human colonic microbiota ('Ruminococcus bicirculans') reveals two chromosomes and a selective capacity to utilize plant glucans.</title>
        <authorList>
            <consortium name="NISC Comparative Sequencing Program"/>
            <person name="Wegmann U."/>
            <person name="Louis P."/>
            <person name="Goesmann A."/>
            <person name="Henrissat B."/>
            <person name="Duncan S.H."/>
            <person name="Flint H.J."/>
        </authorList>
    </citation>
    <scope>NUCLEOTIDE SEQUENCE</scope>
    <source>
        <strain evidence="3">NBRC 103855</strain>
    </source>
</reference>
<dbReference type="Proteomes" id="UP001161406">
    <property type="component" value="Unassembled WGS sequence"/>
</dbReference>
<dbReference type="InterPro" id="IPR000192">
    <property type="entry name" value="Aminotrans_V_dom"/>
</dbReference>
<organism evidence="3 4">
    <name type="scientific">Devosia yakushimensis</name>
    <dbReference type="NCBI Taxonomy" id="470028"/>
    <lineage>
        <taxon>Bacteria</taxon>
        <taxon>Pseudomonadati</taxon>
        <taxon>Pseudomonadota</taxon>
        <taxon>Alphaproteobacteria</taxon>
        <taxon>Hyphomicrobiales</taxon>
        <taxon>Devosiaceae</taxon>
        <taxon>Devosia</taxon>
    </lineage>
</organism>
<dbReference type="InterPro" id="IPR015421">
    <property type="entry name" value="PyrdxlP-dep_Trfase_major"/>
</dbReference>
<comment type="caution">
    <text evidence="3">The sequence shown here is derived from an EMBL/GenBank/DDBJ whole genome shotgun (WGS) entry which is preliminary data.</text>
</comment>
<dbReference type="InterPro" id="IPR015424">
    <property type="entry name" value="PyrdxlP-dep_Trfase"/>
</dbReference>
<gene>
    <name evidence="3" type="ORF">GCM10007913_05780</name>
</gene>
<keyword evidence="1" id="KW-0663">Pyridoxal phosphate</keyword>
<feature type="domain" description="Aminotransferase class V" evidence="2">
    <location>
        <begin position="28"/>
        <end position="398"/>
    </location>
</feature>
<dbReference type="SUPFAM" id="SSF53383">
    <property type="entry name" value="PLP-dependent transferases"/>
    <property type="match status" value="1"/>
</dbReference>
<evidence type="ECO:0000256" key="1">
    <source>
        <dbReference type="ARBA" id="ARBA00022898"/>
    </source>
</evidence>
<dbReference type="Pfam" id="PF00266">
    <property type="entry name" value="Aminotran_5"/>
    <property type="match status" value="1"/>
</dbReference>
<dbReference type="EMBL" id="BSNG01000001">
    <property type="protein sequence ID" value="GLQ08646.1"/>
    <property type="molecule type" value="Genomic_DNA"/>
</dbReference>
<proteinExistence type="predicted"/>
<keyword evidence="4" id="KW-1185">Reference proteome</keyword>
<dbReference type="RefSeq" id="WP_284387729.1">
    <property type="nucleotide sequence ID" value="NZ_BSNG01000001.1"/>
</dbReference>
<evidence type="ECO:0000313" key="3">
    <source>
        <dbReference type="EMBL" id="GLQ08646.1"/>
    </source>
</evidence>
<evidence type="ECO:0000259" key="2">
    <source>
        <dbReference type="Pfam" id="PF00266"/>
    </source>
</evidence>
<dbReference type="InterPro" id="IPR015422">
    <property type="entry name" value="PyrdxlP-dep_Trfase_small"/>
</dbReference>
<dbReference type="Gene3D" id="3.90.1150.10">
    <property type="entry name" value="Aspartate Aminotransferase, domain 1"/>
    <property type="match status" value="1"/>
</dbReference>
<protein>
    <submittedName>
        <fullName evidence="3">Cysteine desulfurase</fullName>
    </submittedName>
</protein>
<dbReference type="Gene3D" id="3.40.640.10">
    <property type="entry name" value="Type I PLP-dependent aspartate aminotransferase-like (Major domain)"/>
    <property type="match status" value="1"/>
</dbReference>
<dbReference type="PANTHER" id="PTHR43586:SF21">
    <property type="entry name" value="PYRIDOXAL PHOSPHATE (PLP)-DEPENDENT ASPARTATE AMINOTRANSFERASE SUPERFAMILY"/>
    <property type="match status" value="1"/>
</dbReference>
<accession>A0ABQ5UB49</accession>
<name>A0ABQ5UB49_9HYPH</name>
<reference evidence="3" key="2">
    <citation type="submission" date="2023-01" db="EMBL/GenBank/DDBJ databases">
        <title>Draft genome sequence of Devosia yakushimensis strain NBRC 103855.</title>
        <authorList>
            <person name="Sun Q."/>
            <person name="Mori K."/>
        </authorList>
    </citation>
    <scope>NUCLEOTIDE SEQUENCE</scope>
    <source>
        <strain evidence="3">NBRC 103855</strain>
    </source>
</reference>
<dbReference type="PANTHER" id="PTHR43586">
    <property type="entry name" value="CYSTEINE DESULFURASE"/>
    <property type="match status" value="1"/>
</dbReference>
<sequence length="407" mass="43655">MTALPLDPARIRAHFPAFAEPSLAGQAFFENAGGSYTARAVLDTLEHFYRATKVQPYGVYPASIAAGDAMNRSYERIAQAFNVDPDWIHFGPSTSANTYVLANAFGAWLKPGDAIVVTNQDHEANTGNWRRLAARGIEVREWQVDPQTGRLDLAGLDAILDAKVRLVAAPHCSNIVGEINPIAEISARAHAVGAVTAIDGVSYAPHGLPDLNELGADIYLFSAYKVYGPHLGVMAIRPSLALDLPNQGHYFNDTKLRYRLTPAGPDHAQIAAVGAIVDYFETVADISGGTGNPFARARKAMRSQEIALVQPLLDYLRGKNNVRLVGPDDAESRAPTISLILSEPGAAVAARLAKHGVMASGGNFYAVHLLEALGVDPNHGVLRLSFVHYTTPEEITQLIAALDAELP</sequence>